<keyword evidence="5 6" id="KW-0472">Membrane</keyword>
<evidence type="ECO:0000256" key="1">
    <source>
        <dbReference type="ARBA" id="ARBA00004141"/>
    </source>
</evidence>
<comment type="subcellular location">
    <subcellularLocation>
        <location evidence="6">Cell membrane</location>
        <topology evidence="6">Multi-pass membrane protein</topology>
    </subcellularLocation>
    <subcellularLocation>
        <location evidence="1">Membrane</location>
        <topology evidence="1">Multi-pass membrane protein</topology>
    </subcellularLocation>
</comment>
<dbReference type="RefSeq" id="WP_233501699.1">
    <property type="nucleotide sequence ID" value="NZ_CAWNWM010000012.1"/>
</dbReference>
<evidence type="ECO:0000256" key="4">
    <source>
        <dbReference type="ARBA" id="ARBA00022989"/>
    </source>
</evidence>
<evidence type="ECO:0000256" key="6">
    <source>
        <dbReference type="RuleBase" id="RU363041"/>
    </source>
</evidence>
<keyword evidence="8" id="KW-1185">Reference proteome</keyword>
<keyword evidence="4 6" id="KW-1133">Transmembrane helix</keyword>
<dbReference type="InterPro" id="IPR002781">
    <property type="entry name" value="TM_pro_TauE-like"/>
</dbReference>
<dbReference type="AlphaFoldDB" id="A0A2W1JSX9"/>
<dbReference type="PANTHER" id="PTHR43701:SF2">
    <property type="entry name" value="MEMBRANE TRANSPORTER PROTEIN YJNA-RELATED"/>
    <property type="match status" value="1"/>
</dbReference>
<feature type="transmembrane region" description="Helical" evidence="6">
    <location>
        <begin position="236"/>
        <end position="254"/>
    </location>
</feature>
<feature type="transmembrane region" description="Helical" evidence="6">
    <location>
        <begin position="43"/>
        <end position="63"/>
    </location>
</feature>
<protein>
    <recommendedName>
        <fullName evidence="6">Probable membrane transporter protein</fullName>
    </recommendedName>
</protein>
<feature type="transmembrane region" description="Helical" evidence="6">
    <location>
        <begin position="180"/>
        <end position="199"/>
    </location>
</feature>
<evidence type="ECO:0000313" key="7">
    <source>
        <dbReference type="EMBL" id="PZD72081.1"/>
    </source>
</evidence>
<comment type="similarity">
    <text evidence="2 6">Belongs to the 4-toluene sulfonate uptake permease (TSUP) (TC 2.A.102) family.</text>
</comment>
<comment type="caution">
    <text evidence="7">The sequence shown here is derived from an EMBL/GenBank/DDBJ whole genome shotgun (WGS) entry which is preliminary data.</text>
</comment>
<feature type="transmembrane region" description="Helical" evidence="6">
    <location>
        <begin position="75"/>
        <end position="93"/>
    </location>
</feature>
<dbReference type="InterPro" id="IPR051598">
    <property type="entry name" value="TSUP/Inactive_protease-like"/>
</dbReference>
<evidence type="ECO:0000256" key="2">
    <source>
        <dbReference type="ARBA" id="ARBA00009142"/>
    </source>
</evidence>
<dbReference type="PANTHER" id="PTHR43701">
    <property type="entry name" value="MEMBRANE TRANSPORTER PROTEIN MJ0441-RELATED"/>
    <property type="match status" value="1"/>
</dbReference>
<dbReference type="Proteomes" id="UP000248857">
    <property type="component" value="Unassembled WGS sequence"/>
</dbReference>
<organism evidence="7 8">
    <name type="scientific">Acaryochloris thomasi RCC1774</name>
    <dbReference type="NCBI Taxonomy" id="1764569"/>
    <lineage>
        <taxon>Bacteria</taxon>
        <taxon>Bacillati</taxon>
        <taxon>Cyanobacteriota</taxon>
        <taxon>Cyanophyceae</taxon>
        <taxon>Acaryochloridales</taxon>
        <taxon>Acaryochloridaceae</taxon>
        <taxon>Acaryochloris</taxon>
        <taxon>Acaryochloris thomasi</taxon>
    </lineage>
</organism>
<sequence length="263" mass="27581">MITALISTKALLLLSGLAAGLLAGVLGIGGGVLLVPLLVGFGYPPVQAVGTSTLGILIIAFGGTLQNLRSGYLRLNSILMLGLPSIVTAQLGAFCASQVWEPLLLGSFGLLLWATIYLVDLRKRLTRLPGGSKMQPTRNPLFARLTTGSLSGFLAGFFGVGGGVVLVPLQIWLVGESMKVAIQTSLGVIMITALSALVGHAIANNVLLTEGLLVGIGGFLGAQISTRFLPKLPEQIVSRLFRSMLALLSIYVFWQAWQLMNAA</sequence>
<evidence type="ECO:0000313" key="8">
    <source>
        <dbReference type="Proteomes" id="UP000248857"/>
    </source>
</evidence>
<dbReference type="Pfam" id="PF01925">
    <property type="entry name" value="TauE"/>
    <property type="match status" value="1"/>
</dbReference>
<keyword evidence="6" id="KW-1003">Cell membrane</keyword>
<dbReference type="GO" id="GO:0005886">
    <property type="term" value="C:plasma membrane"/>
    <property type="evidence" value="ECO:0007669"/>
    <property type="project" value="UniProtKB-SubCell"/>
</dbReference>
<proteinExistence type="inferred from homology"/>
<accession>A0A2W1JSX9</accession>
<evidence type="ECO:0000256" key="3">
    <source>
        <dbReference type="ARBA" id="ARBA00022692"/>
    </source>
</evidence>
<feature type="transmembrane region" description="Helical" evidence="6">
    <location>
        <begin position="141"/>
        <end position="174"/>
    </location>
</feature>
<name>A0A2W1JSX9_9CYAN</name>
<reference evidence="7 8" key="1">
    <citation type="journal article" date="2018" name="Sci. Rep.">
        <title>A novel species of the marine cyanobacterium Acaryochloris with a unique pigment content and lifestyle.</title>
        <authorList>
            <person name="Partensky F."/>
            <person name="Six C."/>
            <person name="Ratin M."/>
            <person name="Garczarek L."/>
            <person name="Vaulot D."/>
            <person name="Probert I."/>
            <person name="Calteau A."/>
            <person name="Gourvil P."/>
            <person name="Marie D."/>
            <person name="Grebert T."/>
            <person name="Bouchier C."/>
            <person name="Le Panse S."/>
            <person name="Gachenot M."/>
            <person name="Rodriguez F."/>
            <person name="Garrido J.L."/>
        </authorList>
    </citation>
    <scope>NUCLEOTIDE SEQUENCE [LARGE SCALE GENOMIC DNA]</scope>
    <source>
        <strain evidence="7 8">RCC1774</strain>
    </source>
</reference>
<dbReference type="EMBL" id="PQWO01000012">
    <property type="protein sequence ID" value="PZD72081.1"/>
    <property type="molecule type" value="Genomic_DNA"/>
</dbReference>
<gene>
    <name evidence="7" type="ORF">C1752_04039</name>
</gene>
<keyword evidence="3 6" id="KW-0812">Transmembrane</keyword>
<feature type="transmembrane region" description="Helical" evidence="6">
    <location>
        <begin position="99"/>
        <end position="120"/>
    </location>
</feature>
<feature type="transmembrane region" description="Helical" evidence="6">
    <location>
        <begin position="206"/>
        <end position="224"/>
    </location>
</feature>
<evidence type="ECO:0000256" key="5">
    <source>
        <dbReference type="ARBA" id="ARBA00023136"/>
    </source>
</evidence>